<reference evidence="5" key="2">
    <citation type="submission" date="2015-01" db="EMBL/GenBank/DDBJ databases">
        <title>Evolutionary Origins and Diversification of the Mycorrhizal Mutualists.</title>
        <authorList>
            <consortium name="DOE Joint Genome Institute"/>
            <consortium name="Mycorrhizal Genomics Consortium"/>
            <person name="Kohler A."/>
            <person name="Kuo A."/>
            <person name="Nagy L.G."/>
            <person name="Floudas D."/>
            <person name="Copeland A."/>
            <person name="Barry K.W."/>
            <person name="Cichocki N."/>
            <person name="Veneault-Fourrey C."/>
            <person name="LaButti K."/>
            <person name="Lindquist E.A."/>
            <person name="Lipzen A."/>
            <person name="Lundell T."/>
            <person name="Morin E."/>
            <person name="Murat C."/>
            <person name="Riley R."/>
            <person name="Ohm R."/>
            <person name="Sun H."/>
            <person name="Tunlid A."/>
            <person name="Henrissat B."/>
            <person name="Grigoriev I.V."/>
            <person name="Hibbett D.S."/>
            <person name="Martin F."/>
        </authorList>
    </citation>
    <scope>NUCLEOTIDE SEQUENCE [LARGE SCALE GENOMIC DNA]</scope>
    <source>
        <strain evidence="5">MAFF 305830</strain>
    </source>
</reference>
<evidence type="ECO:0000259" key="3">
    <source>
        <dbReference type="PROSITE" id="PS50011"/>
    </source>
</evidence>
<dbReference type="PROSITE" id="PS50011">
    <property type="entry name" value="PROTEIN_KINASE_DOM"/>
    <property type="match status" value="1"/>
</dbReference>
<keyword evidence="1" id="KW-0547">Nucleotide-binding</keyword>
<evidence type="ECO:0000256" key="2">
    <source>
        <dbReference type="ARBA" id="ARBA00022840"/>
    </source>
</evidence>
<dbReference type="PANTHER" id="PTHR24346:SF30">
    <property type="entry name" value="MATERNAL EMBRYONIC LEUCINE ZIPPER KINASE"/>
    <property type="match status" value="1"/>
</dbReference>
<protein>
    <recommendedName>
        <fullName evidence="3">Protein kinase domain-containing protein</fullName>
    </recommendedName>
</protein>
<dbReference type="EMBL" id="KN824305">
    <property type="protein sequence ID" value="KIM26572.1"/>
    <property type="molecule type" value="Genomic_DNA"/>
</dbReference>
<gene>
    <name evidence="4" type="ORF">M408DRAFT_57400</name>
</gene>
<dbReference type="Proteomes" id="UP000054097">
    <property type="component" value="Unassembled WGS sequence"/>
</dbReference>
<dbReference type="HOGENOM" id="CLU_2419163_0_0_1"/>
<sequence length="92" mass="10476">RLNPQEIQALARQLTRLVYDLHESGHIHRDLKPENVLISETGVMVLADFGMTTRIGQRYEEDFGTDGFAIPYGKSRYNTDPRVDIWSLGATI</sequence>
<feature type="non-terminal residue" evidence="4">
    <location>
        <position position="1"/>
    </location>
</feature>
<dbReference type="OrthoDB" id="10252171at2759"/>
<feature type="domain" description="Protein kinase" evidence="3">
    <location>
        <begin position="1"/>
        <end position="92"/>
    </location>
</feature>
<reference evidence="4 5" key="1">
    <citation type="submission" date="2014-04" db="EMBL/GenBank/DDBJ databases">
        <authorList>
            <consortium name="DOE Joint Genome Institute"/>
            <person name="Kuo A."/>
            <person name="Zuccaro A."/>
            <person name="Kohler A."/>
            <person name="Nagy L.G."/>
            <person name="Floudas D."/>
            <person name="Copeland A."/>
            <person name="Barry K.W."/>
            <person name="Cichocki N."/>
            <person name="Veneault-Fourrey C."/>
            <person name="LaButti K."/>
            <person name="Lindquist E.A."/>
            <person name="Lipzen A."/>
            <person name="Lundell T."/>
            <person name="Morin E."/>
            <person name="Murat C."/>
            <person name="Sun H."/>
            <person name="Tunlid A."/>
            <person name="Henrissat B."/>
            <person name="Grigoriev I.V."/>
            <person name="Hibbett D.S."/>
            <person name="Martin F."/>
            <person name="Nordberg H.P."/>
            <person name="Cantor M.N."/>
            <person name="Hua S.X."/>
        </authorList>
    </citation>
    <scope>NUCLEOTIDE SEQUENCE [LARGE SCALE GENOMIC DNA]</scope>
    <source>
        <strain evidence="4 5">MAFF 305830</strain>
    </source>
</reference>
<proteinExistence type="predicted"/>
<dbReference type="GO" id="GO:0005524">
    <property type="term" value="F:ATP binding"/>
    <property type="evidence" value="ECO:0007669"/>
    <property type="project" value="UniProtKB-KW"/>
</dbReference>
<name>A0A0C2XBQ6_SERVB</name>
<feature type="non-terminal residue" evidence="4">
    <location>
        <position position="92"/>
    </location>
</feature>
<dbReference type="AlphaFoldDB" id="A0A0C2XBQ6"/>
<dbReference type="GO" id="GO:0005737">
    <property type="term" value="C:cytoplasm"/>
    <property type="evidence" value="ECO:0007669"/>
    <property type="project" value="TreeGrafter"/>
</dbReference>
<dbReference type="InterPro" id="IPR011009">
    <property type="entry name" value="Kinase-like_dom_sf"/>
</dbReference>
<dbReference type="SUPFAM" id="SSF56112">
    <property type="entry name" value="Protein kinase-like (PK-like)"/>
    <property type="match status" value="1"/>
</dbReference>
<dbReference type="Pfam" id="PF00069">
    <property type="entry name" value="Pkinase"/>
    <property type="match status" value="1"/>
</dbReference>
<evidence type="ECO:0000313" key="4">
    <source>
        <dbReference type="EMBL" id="KIM26572.1"/>
    </source>
</evidence>
<dbReference type="GO" id="GO:0035556">
    <property type="term" value="P:intracellular signal transduction"/>
    <property type="evidence" value="ECO:0007669"/>
    <property type="project" value="TreeGrafter"/>
</dbReference>
<dbReference type="PANTHER" id="PTHR24346">
    <property type="entry name" value="MAP/MICROTUBULE AFFINITY-REGULATING KINASE"/>
    <property type="match status" value="1"/>
</dbReference>
<dbReference type="STRING" id="933852.A0A0C2XBQ6"/>
<dbReference type="Gene3D" id="1.10.510.10">
    <property type="entry name" value="Transferase(Phosphotransferase) domain 1"/>
    <property type="match status" value="1"/>
</dbReference>
<dbReference type="InterPro" id="IPR000719">
    <property type="entry name" value="Prot_kinase_dom"/>
</dbReference>
<keyword evidence="2" id="KW-0067">ATP-binding</keyword>
<evidence type="ECO:0000313" key="5">
    <source>
        <dbReference type="Proteomes" id="UP000054097"/>
    </source>
</evidence>
<accession>A0A0C2XBQ6</accession>
<dbReference type="GO" id="GO:0004674">
    <property type="term" value="F:protein serine/threonine kinase activity"/>
    <property type="evidence" value="ECO:0007669"/>
    <property type="project" value="TreeGrafter"/>
</dbReference>
<evidence type="ECO:0000256" key="1">
    <source>
        <dbReference type="ARBA" id="ARBA00022741"/>
    </source>
</evidence>
<organism evidence="4 5">
    <name type="scientific">Serendipita vermifera MAFF 305830</name>
    <dbReference type="NCBI Taxonomy" id="933852"/>
    <lineage>
        <taxon>Eukaryota</taxon>
        <taxon>Fungi</taxon>
        <taxon>Dikarya</taxon>
        <taxon>Basidiomycota</taxon>
        <taxon>Agaricomycotina</taxon>
        <taxon>Agaricomycetes</taxon>
        <taxon>Sebacinales</taxon>
        <taxon>Serendipitaceae</taxon>
        <taxon>Serendipita</taxon>
    </lineage>
</organism>
<keyword evidence="5" id="KW-1185">Reference proteome</keyword>